<keyword evidence="2" id="KW-0812">Transmembrane</keyword>
<keyword evidence="2" id="KW-1133">Transmembrane helix</keyword>
<proteinExistence type="predicted"/>
<dbReference type="Proteomes" id="UP000198888">
    <property type="component" value="Unassembled WGS sequence"/>
</dbReference>
<gene>
    <name evidence="5" type="ORF">SAMN05444271_101213</name>
</gene>
<protein>
    <submittedName>
        <fullName evidence="5">IclR helix-turn-helix domain-containing protein</fullName>
    </submittedName>
</protein>
<dbReference type="AlphaFoldDB" id="A0A1H6R8B7"/>
<sequence length="352" mass="38053">MRRRLVWIGLLIVVCVGLIAAGAAATDHTGPYQLQADQPEPDNTVTRIALQSTGDAVWTIRFRTRLATTEDVDEYESFQAEFADNSSRYLDPFEERMTAVVDGAADQYDREMRAVDFEASTTIQEVPRRWGVVSFQFRWEGFAAETDGKLAVGDVFAGGFYIGEGDVLELAAPDGYRIAEVDPTPDEAEGGVVQWNGREDFADGRPQLLAAPEAGATGGEGGTLPGGTTGVVAGVIGLAMLVSLGVLAVRRTRSTDEPPTDSTDRQSDEATATQTDASADSTPRGHDLVTNETQVVDLLDQHDGQLKQADIVDSLDWSKSKTSRVLSELADDGTVEKLRIGRENVIRLQTDE</sequence>
<dbReference type="STRING" id="1073996.SAMN05444271_101213"/>
<organism evidence="5 6">
    <name type="scientific">Halohasta litchfieldiae</name>
    <dbReference type="NCBI Taxonomy" id="1073996"/>
    <lineage>
        <taxon>Archaea</taxon>
        <taxon>Methanobacteriati</taxon>
        <taxon>Methanobacteriota</taxon>
        <taxon>Stenosarchaea group</taxon>
        <taxon>Halobacteria</taxon>
        <taxon>Halobacteriales</taxon>
        <taxon>Haloferacaceae</taxon>
        <taxon>Halohasta</taxon>
    </lineage>
</organism>
<dbReference type="Gene3D" id="1.10.10.10">
    <property type="entry name" value="Winged helix-like DNA-binding domain superfamily/Winged helix DNA-binding domain"/>
    <property type="match status" value="1"/>
</dbReference>
<evidence type="ECO:0000313" key="5">
    <source>
        <dbReference type="EMBL" id="SEI49484.1"/>
    </source>
</evidence>
<dbReference type="RefSeq" id="WP_089670711.1">
    <property type="nucleotide sequence ID" value="NZ_CP024845.1"/>
</dbReference>
<feature type="compositionally biased region" description="Low complexity" evidence="1">
    <location>
        <begin position="269"/>
        <end position="282"/>
    </location>
</feature>
<evidence type="ECO:0000259" key="3">
    <source>
        <dbReference type="Pfam" id="PF24034"/>
    </source>
</evidence>
<feature type="domain" description="DUF7343" evidence="3">
    <location>
        <begin position="288"/>
        <end position="348"/>
    </location>
</feature>
<dbReference type="OrthoDB" id="27885at2157"/>
<dbReference type="Pfam" id="PF24036">
    <property type="entry name" value="DUF7345"/>
    <property type="match status" value="1"/>
</dbReference>
<keyword evidence="6" id="KW-1185">Reference proteome</keyword>
<dbReference type="GeneID" id="35002538"/>
<feature type="transmembrane region" description="Helical" evidence="2">
    <location>
        <begin position="230"/>
        <end position="249"/>
    </location>
</feature>
<evidence type="ECO:0000256" key="2">
    <source>
        <dbReference type="SAM" id="Phobius"/>
    </source>
</evidence>
<evidence type="ECO:0000256" key="1">
    <source>
        <dbReference type="SAM" id="MobiDB-lite"/>
    </source>
</evidence>
<dbReference type="SUPFAM" id="SSF46785">
    <property type="entry name" value="Winged helix' DNA-binding domain"/>
    <property type="match status" value="1"/>
</dbReference>
<evidence type="ECO:0000313" key="6">
    <source>
        <dbReference type="Proteomes" id="UP000198888"/>
    </source>
</evidence>
<dbReference type="InterPro" id="IPR055769">
    <property type="entry name" value="DUF7345"/>
</dbReference>
<dbReference type="Pfam" id="PF24034">
    <property type="entry name" value="DUF7343"/>
    <property type="match status" value="1"/>
</dbReference>
<dbReference type="EMBL" id="FNYR01000001">
    <property type="protein sequence ID" value="SEI49484.1"/>
    <property type="molecule type" value="Genomic_DNA"/>
</dbReference>
<dbReference type="InterPro" id="IPR055767">
    <property type="entry name" value="DUF7343"/>
</dbReference>
<dbReference type="InterPro" id="IPR036390">
    <property type="entry name" value="WH_DNA-bd_sf"/>
</dbReference>
<dbReference type="KEGG" id="hae:halTADL_1752"/>
<feature type="region of interest" description="Disordered" evidence="1">
    <location>
        <begin position="252"/>
        <end position="287"/>
    </location>
</feature>
<dbReference type="InterPro" id="IPR036388">
    <property type="entry name" value="WH-like_DNA-bd_sf"/>
</dbReference>
<accession>A0A2H4Q2B5</accession>
<reference evidence="5 6" key="1">
    <citation type="submission" date="2016-10" db="EMBL/GenBank/DDBJ databases">
        <authorList>
            <person name="de Groot N.N."/>
        </authorList>
    </citation>
    <scope>NUCLEOTIDE SEQUENCE [LARGE SCALE GENOMIC DNA]</scope>
    <source>
        <strain evidence="5 6">DSM 22187</strain>
    </source>
</reference>
<name>A0A1H6R8B7_9EURY</name>
<keyword evidence="2" id="KW-0472">Membrane</keyword>
<evidence type="ECO:0000259" key="4">
    <source>
        <dbReference type="Pfam" id="PF24036"/>
    </source>
</evidence>
<accession>A0A1H6R8B7</accession>
<feature type="domain" description="DUF7345" evidence="4">
    <location>
        <begin position="47"/>
        <end position="176"/>
    </location>
</feature>